<gene>
    <name evidence="8" type="ORF">FE697_016205</name>
</gene>
<proteinExistence type="inferred from homology"/>
<keyword evidence="3" id="KW-0044">Antibiotic</keyword>
<dbReference type="InterPro" id="IPR002186">
    <property type="entry name" value="Neocarzinostatin_fam"/>
</dbReference>
<evidence type="ECO:0008006" key="10">
    <source>
        <dbReference type="Google" id="ProtNLM"/>
    </source>
</evidence>
<dbReference type="Proteomes" id="UP000307768">
    <property type="component" value="Unassembled WGS sequence"/>
</dbReference>
<evidence type="ECO:0000256" key="6">
    <source>
        <dbReference type="SAM" id="MobiDB-lite"/>
    </source>
</evidence>
<evidence type="ECO:0000313" key="9">
    <source>
        <dbReference type="Proteomes" id="UP000307768"/>
    </source>
</evidence>
<feature type="region of interest" description="Disordered" evidence="6">
    <location>
        <begin position="1"/>
        <end position="21"/>
    </location>
</feature>
<dbReference type="EMBL" id="VDFQ02000005">
    <property type="protein sequence ID" value="KAA1420501.1"/>
    <property type="molecule type" value="Genomic_DNA"/>
</dbReference>
<keyword evidence="2" id="KW-0929">Antimicrobial</keyword>
<dbReference type="GO" id="GO:0042742">
    <property type="term" value="P:defense response to bacterium"/>
    <property type="evidence" value="ECO:0007669"/>
    <property type="project" value="UniProtKB-KW"/>
</dbReference>
<dbReference type="Gene3D" id="2.60.40.230">
    <property type="entry name" value="Neocarzinostatin-like"/>
    <property type="match status" value="1"/>
</dbReference>
<name>A0A5Q6RR13_9ACTN</name>
<protein>
    <recommendedName>
        <fullName evidence="10">LPXTG cell wall anchor domain-containing protein</fullName>
    </recommendedName>
</protein>
<evidence type="ECO:0000313" key="8">
    <source>
        <dbReference type="EMBL" id="KAA1420501.1"/>
    </source>
</evidence>
<keyword evidence="4" id="KW-0238">DNA-binding</keyword>
<dbReference type="Pfam" id="PF00960">
    <property type="entry name" value="Neocarzinostat"/>
    <property type="match status" value="1"/>
</dbReference>
<dbReference type="GO" id="GO:0003677">
    <property type="term" value="F:DNA binding"/>
    <property type="evidence" value="ECO:0007669"/>
    <property type="project" value="UniProtKB-KW"/>
</dbReference>
<accession>A0A5Q6RR13</accession>
<reference evidence="8 9" key="1">
    <citation type="submission" date="2019-09" db="EMBL/GenBank/DDBJ databases">
        <title>Mumia zhuanghuii sp. nov. isolated from the intestinal contents of plateau pika (Ochotona curzoniae) in the Qinghai-Tibet plateau of China.</title>
        <authorList>
            <person name="Tian Z."/>
        </authorList>
    </citation>
    <scope>NUCLEOTIDE SEQUENCE [LARGE SCALE GENOMIC DNA]</scope>
    <source>
        <strain evidence="9">350</strain>
    </source>
</reference>
<feature type="compositionally biased region" description="Low complexity" evidence="6">
    <location>
        <begin position="174"/>
        <end position="195"/>
    </location>
</feature>
<comment type="similarity">
    <text evidence="1">Belongs to the neocarzinostatin family.</text>
</comment>
<evidence type="ECO:0000256" key="3">
    <source>
        <dbReference type="ARBA" id="ARBA00023022"/>
    </source>
</evidence>
<keyword evidence="5" id="KW-1015">Disulfide bond</keyword>
<evidence type="ECO:0000256" key="7">
    <source>
        <dbReference type="SAM" id="Phobius"/>
    </source>
</evidence>
<evidence type="ECO:0000256" key="1">
    <source>
        <dbReference type="ARBA" id="ARBA00010648"/>
    </source>
</evidence>
<dbReference type="SUPFAM" id="SSF49319">
    <property type="entry name" value="Actinoxanthin-like"/>
    <property type="match status" value="1"/>
</dbReference>
<dbReference type="OrthoDB" id="3294823at2"/>
<feature type="compositionally biased region" description="Pro residues" evidence="6">
    <location>
        <begin position="1"/>
        <end position="10"/>
    </location>
</feature>
<keyword evidence="7" id="KW-0472">Membrane</keyword>
<dbReference type="InterPro" id="IPR027273">
    <property type="entry name" value="Neocarzinostatin-like"/>
</dbReference>
<dbReference type="AlphaFoldDB" id="A0A5Q6RR13"/>
<keyword evidence="7" id="KW-1133">Transmembrane helix</keyword>
<feature type="region of interest" description="Disordered" evidence="6">
    <location>
        <begin position="174"/>
        <end position="200"/>
    </location>
</feature>
<evidence type="ECO:0000256" key="2">
    <source>
        <dbReference type="ARBA" id="ARBA00022529"/>
    </source>
</evidence>
<sequence length="238" mass="23880">MNSRPAPPHARPPHHRTRRTMQMTPTLPTAVRGLAVALALGLVMLIGAPGASAAPKTVVSETTGLKDGQTITVSGSGFAPNLKALAVGQCKTGYKGPVDCNLPAGATFVPTDANGKFKAVKLVLKEKFGSVDCTKDQCVIGSGPLPTDNSPEVVAANTVDVKLTFGAVAAAPAPTTAAPAPTTAAPTVAPATTTADDLPKTGGMDSLPVLLLAGSALVLPGLALLVGTPSRRRRGAQA</sequence>
<feature type="transmembrane region" description="Helical" evidence="7">
    <location>
        <begin position="207"/>
        <end position="227"/>
    </location>
</feature>
<organism evidence="8 9">
    <name type="scientific">Mumia zhuanghuii</name>
    <dbReference type="NCBI Taxonomy" id="2585211"/>
    <lineage>
        <taxon>Bacteria</taxon>
        <taxon>Bacillati</taxon>
        <taxon>Actinomycetota</taxon>
        <taxon>Actinomycetes</taxon>
        <taxon>Propionibacteriales</taxon>
        <taxon>Nocardioidaceae</taxon>
        <taxon>Mumia</taxon>
    </lineage>
</organism>
<keyword evidence="7" id="KW-0812">Transmembrane</keyword>
<evidence type="ECO:0000256" key="4">
    <source>
        <dbReference type="ARBA" id="ARBA00023125"/>
    </source>
</evidence>
<evidence type="ECO:0000256" key="5">
    <source>
        <dbReference type="ARBA" id="ARBA00023157"/>
    </source>
</evidence>
<comment type="caution">
    <text evidence="8">The sequence shown here is derived from an EMBL/GenBank/DDBJ whole genome shotgun (WGS) entry which is preliminary data.</text>
</comment>